<dbReference type="InterPro" id="IPR036097">
    <property type="entry name" value="HisK_dim/P_sf"/>
</dbReference>
<dbReference type="InterPro" id="IPR004358">
    <property type="entry name" value="Sig_transdc_His_kin-like_C"/>
</dbReference>
<feature type="transmembrane region" description="Helical" evidence="12">
    <location>
        <begin position="6"/>
        <end position="28"/>
    </location>
</feature>
<dbReference type="AlphaFoldDB" id="A0A936TFX6"/>
<dbReference type="InterPro" id="IPR050428">
    <property type="entry name" value="TCS_sensor_his_kinase"/>
</dbReference>
<dbReference type="SUPFAM" id="SSF158472">
    <property type="entry name" value="HAMP domain-like"/>
    <property type="match status" value="1"/>
</dbReference>
<evidence type="ECO:0000256" key="7">
    <source>
        <dbReference type="ARBA" id="ARBA00022692"/>
    </source>
</evidence>
<evidence type="ECO:0000256" key="2">
    <source>
        <dbReference type="ARBA" id="ARBA00004651"/>
    </source>
</evidence>
<dbReference type="PROSITE" id="PS50109">
    <property type="entry name" value="HIS_KIN"/>
    <property type="match status" value="1"/>
</dbReference>
<keyword evidence="9 12" id="KW-1133">Transmembrane helix</keyword>
<evidence type="ECO:0000256" key="3">
    <source>
        <dbReference type="ARBA" id="ARBA00012438"/>
    </source>
</evidence>
<evidence type="ECO:0000256" key="5">
    <source>
        <dbReference type="ARBA" id="ARBA00022553"/>
    </source>
</evidence>
<evidence type="ECO:0000256" key="6">
    <source>
        <dbReference type="ARBA" id="ARBA00022679"/>
    </source>
</evidence>
<dbReference type="Pfam" id="PF02518">
    <property type="entry name" value="HATPase_c"/>
    <property type="match status" value="1"/>
</dbReference>
<protein>
    <recommendedName>
        <fullName evidence="3">histidine kinase</fullName>
        <ecNumber evidence="3">2.7.13.3</ecNumber>
    </recommendedName>
</protein>
<dbReference type="CDD" id="cd06225">
    <property type="entry name" value="HAMP"/>
    <property type="match status" value="1"/>
</dbReference>
<comment type="caution">
    <text evidence="15">The sequence shown here is derived from an EMBL/GenBank/DDBJ whole genome shotgun (WGS) entry which is preliminary data.</text>
</comment>
<evidence type="ECO:0000259" key="13">
    <source>
        <dbReference type="PROSITE" id="PS50109"/>
    </source>
</evidence>
<dbReference type="GO" id="GO:0000155">
    <property type="term" value="F:phosphorelay sensor kinase activity"/>
    <property type="evidence" value="ECO:0007669"/>
    <property type="project" value="InterPro"/>
</dbReference>
<dbReference type="SMART" id="SM00387">
    <property type="entry name" value="HATPase_c"/>
    <property type="match status" value="1"/>
</dbReference>
<dbReference type="Gene3D" id="6.10.340.10">
    <property type="match status" value="1"/>
</dbReference>
<accession>A0A936TFX6</accession>
<evidence type="ECO:0000256" key="12">
    <source>
        <dbReference type="SAM" id="Phobius"/>
    </source>
</evidence>
<dbReference type="SUPFAM" id="SSF55874">
    <property type="entry name" value="ATPase domain of HSP90 chaperone/DNA topoisomerase II/histidine kinase"/>
    <property type="match status" value="1"/>
</dbReference>
<keyword evidence="4" id="KW-1003">Cell membrane</keyword>
<evidence type="ECO:0000313" key="15">
    <source>
        <dbReference type="EMBL" id="MBK9298229.1"/>
    </source>
</evidence>
<dbReference type="InterPro" id="IPR003661">
    <property type="entry name" value="HisK_dim/P_dom"/>
</dbReference>
<dbReference type="PANTHER" id="PTHR45436:SF5">
    <property type="entry name" value="SENSOR HISTIDINE KINASE TRCS"/>
    <property type="match status" value="1"/>
</dbReference>
<dbReference type="InterPro" id="IPR005467">
    <property type="entry name" value="His_kinase_dom"/>
</dbReference>
<dbReference type="PANTHER" id="PTHR45436">
    <property type="entry name" value="SENSOR HISTIDINE KINASE YKOH"/>
    <property type="match status" value="1"/>
</dbReference>
<dbReference type="SMART" id="SM00388">
    <property type="entry name" value="HisKA"/>
    <property type="match status" value="1"/>
</dbReference>
<dbReference type="InterPro" id="IPR003660">
    <property type="entry name" value="HAMP_dom"/>
</dbReference>
<feature type="domain" description="HAMP" evidence="14">
    <location>
        <begin position="183"/>
        <end position="236"/>
    </location>
</feature>
<dbReference type="CDD" id="cd00082">
    <property type="entry name" value="HisKA"/>
    <property type="match status" value="1"/>
</dbReference>
<dbReference type="PRINTS" id="PR00344">
    <property type="entry name" value="BCTRLSENSOR"/>
</dbReference>
<keyword evidence="6" id="KW-0808">Transferase</keyword>
<evidence type="ECO:0000256" key="9">
    <source>
        <dbReference type="ARBA" id="ARBA00022989"/>
    </source>
</evidence>
<organism evidence="15 16">
    <name type="scientific">Candidatus Neomicrothrix subdominans</name>
    <dbReference type="NCBI Taxonomy" id="2954438"/>
    <lineage>
        <taxon>Bacteria</taxon>
        <taxon>Bacillati</taxon>
        <taxon>Actinomycetota</taxon>
        <taxon>Acidimicrobiia</taxon>
        <taxon>Acidimicrobiales</taxon>
        <taxon>Microthrixaceae</taxon>
        <taxon>Candidatus Neomicrothrix</taxon>
    </lineage>
</organism>
<feature type="transmembrane region" description="Helical" evidence="12">
    <location>
        <begin position="159"/>
        <end position="182"/>
    </location>
</feature>
<dbReference type="Gene3D" id="1.10.287.130">
    <property type="match status" value="1"/>
</dbReference>
<keyword evidence="5" id="KW-0597">Phosphoprotein</keyword>
<keyword evidence="7 12" id="KW-0812">Transmembrane</keyword>
<keyword evidence="11 12" id="KW-0472">Membrane</keyword>
<dbReference type="PROSITE" id="PS50885">
    <property type="entry name" value="HAMP"/>
    <property type="match status" value="1"/>
</dbReference>
<dbReference type="InterPro" id="IPR036890">
    <property type="entry name" value="HATPase_C_sf"/>
</dbReference>
<dbReference type="EMBL" id="JADJZA010000008">
    <property type="protein sequence ID" value="MBK9298229.1"/>
    <property type="molecule type" value="Genomic_DNA"/>
</dbReference>
<dbReference type="SUPFAM" id="SSF103190">
    <property type="entry name" value="Sensory domain-like"/>
    <property type="match status" value="1"/>
</dbReference>
<dbReference type="Pfam" id="PF00512">
    <property type="entry name" value="HisKA"/>
    <property type="match status" value="1"/>
</dbReference>
<evidence type="ECO:0000256" key="11">
    <source>
        <dbReference type="ARBA" id="ARBA00023136"/>
    </source>
</evidence>
<evidence type="ECO:0000256" key="4">
    <source>
        <dbReference type="ARBA" id="ARBA00022475"/>
    </source>
</evidence>
<feature type="domain" description="Histidine kinase" evidence="13">
    <location>
        <begin position="244"/>
        <end position="453"/>
    </location>
</feature>
<dbReference type="Pfam" id="PF00672">
    <property type="entry name" value="HAMP"/>
    <property type="match status" value="1"/>
</dbReference>
<dbReference type="SMART" id="SM00304">
    <property type="entry name" value="HAMP"/>
    <property type="match status" value="1"/>
</dbReference>
<dbReference type="InterPro" id="IPR003594">
    <property type="entry name" value="HATPase_dom"/>
</dbReference>
<evidence type="ECO:0000313" key="16">
    <source>
        <dbReference type="Proteomes" id="UP000727993"/>
    </source>
</evidence>
<dbReference type="InterPro" id="IPR029151">
    <property type="entry name" value="Sensor-like_sf"/>
</dbReference>
<comment type="subcellular location">
    <subcellularLocation>
        <location evidence="2">Cell membrane</location>
        <topology evidence="2">Multi-pass membrane protein</topology>
    </subcellularLocation>
</comment>
<evidence type="ECO:0000256" key="1">
    <source>
        <dbReference type="ARBA" id="ARBA00000085"/>
    </source>
</evidence>
<sequence length="453" mass="47952">MTRRLLLGYLVVTLVVLLVLEIPLAFFYSQREQERFTAAAERDAVVLASYYEDVLDGGAPIDPTQAERYAARTQSRVVVTDSEGISVLDTDAAVGRNFSTRPEVAQALAGERASGIRQSKTLNTDLLYVAVPVASGGSVHGMLRLTVDAHEVTERIRGFWLSLVAMAAVVLGAVAVIGWAVARSVTRPLRELQASASRFADGDLSVAPVHPDAPAEIAALADTMGVMATRLDGLLSAQRAFVSDASHQLRSPLTALRLRLENLSAELGEGTQGAEVEAAIDETRRLADLVSDLLKLARADQPPPAERTDVAAIAADRIDTWSAVADGVDVTLRLDRPDGALWASAVPGSVEQILDNLLDNALQVSPAGQEVTVTLERAGDRVRLRVADRGLGLNDAQKARALERFWRGAQTTPGTGLGLPIAVGLTEASGGGLSLADRPGGGLLVELWLPCSA</sequence>
<proteinExistence type="predicted"/>
<name>A0A936TFX6_9ACTN</name>
<dbReference type="Proteomes" id="UP000727993">
    <property type="component" value="Unassembled WGS sequence"/>
</dbReference>
<dbReference type="GO" id="GO:0005886">
    <property type="term" value="C:plasma membrane"/>
    <property type="evidence" value="ECO:0007669"/>
    <property type="project" value="UniProtKB-SubCell"/>
</dbReference>
<evidence type="ECO:0000259" key="14">
    <source>
        <dbReference type="PROSITE" id="PS50885"/>
    </source>
</evidence>
<comment type="catalytic activity">
    <reaction evidence="1">
        <text>ATP + protein L-histidine = ADP + protein N-phospho-L-histidine.</text>
        <dbReference type="EC" id="2.7.13.3"/>
    </reaction>
</comment>
<dbReference type="EC" id="2.7.13.3" evidence="3"/>
<dbReference type="Gene3D" id="3.30.450.20">
    <property type="entry name" value="PAS domain"/>
    <property type="match status" value="1"/>
</dbReference>
<dbReference type="Gene3D" id="3.30.565.10">
    <property type="entry name" value="Histidine kinase-like ATPase, C-terminal domain"/>
    <property type="match status" value="1"/>
</dbReference>
<gene>
    <name evidence="15" type="ORF">IPN02_15605</name>
</gene>
<keyword evidence="8" id="KW-0418">Kinase</keyword>
<reference evidence="15 16" key="1">
    <citation type="submission" date="2020-10" db="EMBL/GenBank/DDBJ databases">
        <title>Connecting structure to function with the recovery of over 1000 high-quality activated sludge metagenome-assembled genomes encoding full-length rRNA genes using long-read sequencing.</title>
        <authorList>
            <person name="Singleton C.M."/>
            <person name="Petriglieri F."/>
            <person name="Kristensen J.M."/>
            <person name="Kirkegaard R.H."/>
            <person name="Michaelsen T.Y."/>
            <person name="Andersen M.H."/>
            <person name="Karst S.M."/>
            <person name="Dueholm M.S."/>
            <person name="Nielsen P.H."/>
            <person name="Albertsen M."/>
        </authorList>
    </citation>
    <scope>NUCLEOTIDE SEQUENCE [LARGE SCALE GENOMIC DNA]</scope>
    <source>
        <strain evidence="15">Lyne_18-Q3-R50-59_MAXAC.006</strain>
    </source>
</reference>
<keyword evidence="10" id="KW-0902">Two-component regulatory system</keyword>
<dbReference type="CDD" id="cd00075">
    <property type="entry name" value="HATPase"/>
    <property type="match status" value="1"/>
</dbReference>
<dbReference type="SUPFAM" id="SSF47384">
    <property type="entry name" value="Homodimeric domain of signal transducing histidine kinase"/>
    <property type="match status" value="1"/>
</dbReference>
<evidence type="ECO:0000256" key="8">
    <source>
        <dbReference type="ARBA" id="ARBA00022777"/>
    </source>
</evidence>
<evidence type="ECO:0000256" key="10">
    <source>
        <dbReference type="ARBA" id="ARBA00023012"/>
    </source>
</evidence>